<dbReference type="InterPro" id="IPR036724">
    <property type="entry name" value="Cobalamin-bd_sf"/>
</dbReference>
<dbReference type="Gene3D" id="1.10.1240.10">
    <property type="entry name" value="Methionine synthase domain"/>
    <property type="match status" value="1"/>
</dbReference>
<dbReference type="PANTHER" id="PTHR45833">
    <property type="entry name" value="METHIONINE SYNTHASE"/>
    <property type="match status" value="1"/>
</dbReference>
<dbReference type="RefSeq" id="WP_073472034.1">
    <property type="nucleotide sequence ID" value="NZ_FQZU01000001.1"/>
</dbReference>
<dbReference type="SMART" id="SM01018">
    <property type="entry name" value="B12-binding_2"/>
    <property type="match status" value="1"/>
</dbReference>
<evidence type="ECO:0000313" key="5">
    <source>
        <dbReference type="EMBL" id="SHI59651.1"/>
    </source>
</evidence>
<dbReference type="STRING" id="1121393.SAMN02745216_00226"/>
<dbReference type="SUPFAM" id="SSF47644">
    <property type="entry name" value="Methionine synthase domain"/>
    <property type="match status" value="1"/>
</dbReference>
<dbReference type="OrthoDB" id="9803687at2"/>
<dbReference type="InterPro" id="IPR036594">
    <property type="entry name" value="Meth_synthase_dom"/>
</dbReference>
<dbReference type="Gene3D" id="3.40.50.280">
    <property type="entry name" value="Cobalamin-binding domain"/>
    <property type="match status" value="1"/>
</dbReference>
<dbReference type="InterPro" id="IPR006158">
    <property type="entry name" value="Cobalamin-bd"/>
</dbReference>
<evidence type="ECO:0000259" key="4">
    <source>
        <dbReference type="PROSITE" id="PS51337"/>
    </source>
</evidence>
<dbReference type="GO" id="GO:0050667">
    <property type="term" value="P:homocysteine metabolic process"/>
    <property type="evidence" value="ECO:0007669"/>
    <property type="project" value="TreeGrafter"/>
</dbReference>
<dbReference type="PROSITE" id="PS51332">
    <property type="entry name" value="B12_BINDING"/>
    <property type="match status" value="1"/>
</dbReference>
<dbReference type="InterPro" id="IPR003759">
    <property type="entry name" value="Cbl-bd_cap"/>
</dbReference>
<keyword evidence="2" id="KW-0170">Cobalt</keyword>
<dbReference type="Pfam" id="PF02310">
    <property type="entry name" value="B12-binding"/>
    <property type="match status" value="1"/>
</dbReference>
<dbReference type="AlphaFoldDB" id="A0A1M6CFN7"/>
<keyword evidence="1" id="KW-0479">Metal-binding</keyword>
<reference evidence="6" key="1">
    <citation type="submission" date="2016-11" db="EMBL/GenBank/DDBJ databases">
        <authorList>
            <person name="Varghese N."/>
            <person name="Submissions S."/>
        </authorList>
    </citation>
    <scope>NUCLEOTIDE SEQUENCE [LARGE SCALE GENOMIC DNA]</scope>
    <source>
        <strain evidence="6">DSM 16219</strain>
    </source>
</reference>
<sequence length="216" mass="23498">MPNNILNQSLPELVTALKEQEVHDQVVARLERGDDPMEILNECQKGMEGVGLLYEKKEYFISGLIIAAEILKDVVNLTAPHIREIHSGKSAVTVLIGTAQGDIHDLGKDLFITLLQCYGFHVIDLGVDVSPQAFLESFIEHKPQIVGISALLTSVIDAMKETISLIRSEVPQGASIPLFIIGGGIADQIFADMVGADFWTQDAMAGVRFCQDAVKA</sequence>
<evidence type="ECO:0000259" key="3">
    <source>
        <dbReference type="PROSITE" id="PS51332"/>
    </source>
</evidence>
<dbReference type="GO" id="GO:0046872">
    <property type="term" value="F:metal ion binding"/>
    <property type="evidence" value="ECO:0007669"/>
    <property type="project" value="UniProtKB-KW"/>
</dbReference>
<dbReference type="SUPFAM" id="SSF52242">
    <property type="entry name" value="Cobalamin (vitamin B12)-binding domain"/>
    <property type="match status" value="1"/>
</dbReference>
<accession>A0A1M6CFN7</accession>
<dbReference type="Proteomes" id="UP000183994">
    <property type="component" value="Unassembled WGS sequence"/>
</dbReference>
<name>A0A1M6CFN7_9BACT</name>
<protein>
    <submittedName>
        <fullName evidence="5">B12 binding domain-containing protein</fullName>
    </submittedName>
</protein>
<keyword evidence="6" id="KW-1185">Reference proteome</keyword>
<evidence type="ECO:0000313" key="6">
    <source>
        <dbReference type="Proteomes" id="UP000183994"/>
    </source>
</evidence>
<dbReference type="Pfam" id="PF02607">
    <property type="entry name" value="B12-binding_2"/>
    <property type="match status" value="1"/>
</dbReference>
<dbReference type="GO" id="GO:0005829">
    <property type="term" value="C:cytosol"/>
    <property type="evidence" value="ECO:0007669"/>
    <property type="project" value="TreeGrafter"/>
</dbReference>
<dbReference type="PANTHER" id="PTHR45833:SF1">
    <property type="entry name" value="METHIONINE SYNTHASE"/>
    <property type="match status" value="1"/>
</dbReference>
<dbReference type="PROSITE" id="PS51337">
    <property type="entry name" value="B12_BINDING_NTER"/>
    <property type="match status" value="1"/>
</dbReference>
<feature type="domain" description="B12-binding N-terminal" evidence="4">
    <location>
        <begin position="1"/>
        <end position="90"/>
    </location>
</feature>
<dbReference type="GO" id="GO:0046653">
    <property type="term" value="P:tetrahydrofolate metabolic process"/>
    <property type="evidence" value="ECO:0007669"/>
    <property type="project" value="TreeGrafter"/>
</dbReference>
<dbReference type="GO" id="GO:0031419">
    <property type="term" value="F:cobalamin binding"/>
    <property type="evidence" value="ECO:0007669"/>
    <property type="project" value="InterPro"/>
</dbReference>
<gene>
    <name evidence="5" type="ORF">SAMN02745216_00226</name>
</gene>
<organism evidence="5 6">
    <name type="scientific">Desulfatibacillum alkenivorans DSM 16219</name>
    <dbReference type="NCBI Taxonomy" id="1121393"/>
    <lineage>
        <taxon>Bacteria</taxon>
        <taxon>Pseudomonadati</taxon>
        <taxon>Thermodesulfobacteriota</taxon>
        <taxon>Desulfobacteria</taxon>
        <taxon>Desulfobacterales</taxon>
        <taxon>Desulfatibacillaceae</taxon>
        <taxon>Desulfatibacillum</taxon>
    </lineage>
</organism>
<dbReference type="GO" id="GO:0008705">
    <property type="term" value="F:methionine synthase activity"/>
    <property type="evidence" value="ECO:0007669"/>
    <property type="project" value="TreeGrafter"/>
</dbReference>
<feature type="domain" description="B12-binding" evidence="3">
    <location>
        <begin position="91"/>
        <end position="216"/>
    </location>
</feature>
<evidence type="ECO:0000256" key="2">
    <source>
        <dbReference type="ARBA" id="ARBA00023285"/>
    </source>
</evidence>
<dbReference type="EMBL" id="FQZU01000001">
    <property type="protein sequence ID" value="SHI59651.1"/>
    <property type="molecule type" value="Genomic_DNA"/>
</dbReference>
<dbReference type="InterPro" id="IPR050554">
    <property type="entry name" value="Met_Synthase/Corrinoid"/>
</dbReference>
<proteinExistence type="predicted"/>
<evidence type="ECO:0000256" key="1">
    <source>
        <dbReference type="ARBA" id="ARBA00022723"/>
    </source>
</evidence>